<comment type="subunit">
    <text evidence="4 9">Homodimer.</text>
</comment>
<evidence type="ECO:0000256" key="7">
    <source>
        <dbReference type="ARBA" id="ARBA00022679"/>
    </source>
</evidence>
<evidence type="ECO:0000313" key="12">
    <source>
        <dbReference type="EMBL" id="OGM11008.1"/>
    </source>
</evidence>
<dbReference type="InterPro" id="IPR001085">
    <property type="entry name" value="Ser_HO-MeTrfase"/>
</dbReference>
<dbReference type="UniPathway" id="UPA00288">
    <property type="reaction ID" value="UER01023"/>
</dbReference>
<dbReference type="EMBL" id="MGFS01000027">
    <property type="protein sequence ID" value="OGM11008.1"/>
    <property type="molecule type" value="Genomic_DNA"/>
</dbReference>
<evidence type="ECO:0000313" key="13">
    <source>
        <dbReference type="Proteomes" id="UP000177053"/>
    </source>
</evidence>
<keyword evidence="8 9" id="KW-0663">Pyridoxal phosphate</keyword>
<dbReference type="InterPro" id="IPR039429">
    <property type="entry name" value="SHMT-like_dom"/>
</dbReference>
<dbReference type="HAMAP" id="MF_00051">
    <property type="entry name" value="SHMT"/>
    <property type="match status" value="1"/>
</dbReference>
<sequence length="434" mass="48109">MDEVFNLIKQEEKRQEETLTLIPSENYASYAVRDAVGSILTNKYSEGYPGKRYYQGNKIIDEIENLAIDRAKKLFSVPHANVQPYSGSPANSEVMIALLTPGDTIMGMSLASGGHLTHGHPDITFSGKFFRSVQFGLNKKDEIDFVKLRQLALKEKPKVLIIGTTAYPLILDWEKFSEIADEVDAYLVTDISHVAGLIMGGAYPSPVKYAHIITTTTHKTLRGPRGAMIMVTDKGLNKDPDLVKKIDRAVFPGMQGGPHENTIAGIAVCLNEAIKTEFKIYAKQVVHNAYVLATELKNKGLTLVGGGTESHLILVDLRPQNLSGNIVAEALEISGIVVNKNSIPNDTAPAFYPSGIRLGTPAVTTRGMKEKEMKQIADWIFEVINYVKEFRLPKNTKSRSNFIKTFKQKIEKDKFLLAISKDVKTLCKRFPIPN</sequence>
<feature type="binding site" evidence="9">
    <location>
        <begin position="114"/>
        <end position="116"/>
    </location>
    <ligand>
        <name>(6S)-5,6,7,8-tetrahydrofolate</name>
        <dbReference type="ChEBI" id="CHEBI:57453"/>
    </ligand>
</feature>
<dbReference type="PANTHER" id="PTHR11680:SF35">
    <property type="entry name" value="SERINE HYDROXYMETHYLTRANSFERASE 1"/>
    <property type="match status" value="1"/>
</dbReference>
<dbReference type="PIRSF" id="PIRSF000412">
    <property type="entry name" value="SHMT"/>
    <property type="match status" value="1"/>
</dbReference>
<dbReference type="GO" id="GO:0005829">
    <property type="term" value="C:cytosol"/>
    <property type="evidence" value="ECO:0007669"/>
    <property type="project" value="TreeGrafter"/>
</dbReference>
<dbReference type="InterPro" id="IPR049943">
    <property type="entry name" value="Ser_HO-MeTrfase-like"/>
</dbReference>
<evidence type="ECO:0000256" key="10">
    <source>
        <dbReference type="PIRSR" id="PIRSR000412-50"/>
    </source>
</evidence>
<comment type="subcellular location">
    <subcellularLocation>
        <location evidence="2 9">Cytoplasm</location>
    </subcellularLocation>
</comment>
<dbReference type="Pfam" id="PF00464">
    <property type="entry name" value="SHMT"/>
    <property type="match status" value="1"/>
</dbReference>
<dbReference type="SUPFAM" id="SSF53383">
    <property type="entry name" value="PLP-dependent transferases"/>
    <property type="match status" value="1"/>
</dbReference>
<dbReference type="UniPathway" id="UPA00193"/>
<dbReference type="GO" id="GO:0008168">
    <property type="term" value="F:methyltransferase activity"/>
    <property type="evidence" value="ECO:0007669"/>
    <property type="project" value="UniProtKB-KW"/>
</dbReference>
<dbReference type="AlphaFoldDB" id="A0A1F7X9G2"/>
<evidence type="ECO:0000256" key="8">
    <source>
        <dbReference type="ARBA" id="ARBA00022898"/>
    </source>
</evidence>
<keyword evidence="12" id="KW-0489">Methyltransferase</keyword>
<feature type="modified residue" description="N6-(pyridoxal phosphate)lysine" evidence="9 10">
    <location>
        <position position="219"/>
    </location>
</feature>
<gene>
    <name evidence="9 12" type="primary">glyA</name>
    <name evidence="12" type="ORF">A2Z22_04050</name>
</gene>
<dbReference type="CDD" id="cd00378">
    <property type="entry name" value="SHMT"/>
    <property type="match status" value="1"/>
</dbReference>
<dbReference type="Gene3D" id="3.40.640.10">
    <property type="entry name" value="Type I PLP-dependent aspartate aminotransferase-like (Major domain)"/>
    <property type="match status" value="1"/>
</dbReference>
<comment type="pathway">
    <text evidence="9">Amino-acid biosynthesis; glycine biosynthesis; glycine from L-serine: step 1/1.</text>
</comment>
<dbReference type="InterPro" id="IPR015424">
    <property type="entry name" value="PyrdxlP-dep_Trfase"/>
</dbReference>
<feature type="site" description="Plays an important role in substrate specificity" evidence="9">
    <location>
        <position position="218"/>
    </location>
</feature>
<accession>A0A1F7X9G2</accession>
<dbReference type="NCBIfam" id="NF000586">
    <property type="entry name" value="PRK00011.1"/>
    <property type="match status" value="1"/>
</dbReference>
<dbReference type="EC" id="2.1.2.1" evidence="9"/>
<keyword evidence="9" id="KW-0028">Amino-acid biosynthesis</keyword>
<dbReference type="GO" id="GO:0004372">
    <property type="term" value="F:glycine hydroxymethyltransferase activity"/>
    <property type="evidence" value="ECO:0007669"/>
    <property type="project" value="UniProtKB-UniRule"/>
</dbReference>
<evidence type="ECO:0000256" key="3">
    <source>
        <dbReference type="ARBA" id="ARBA00006376"/>
    </source>
</evidence>
<reference evidence="12 13" key="1">
    <citation type="journal article" date="2016" name="Nat. Commun.">
        <title>Thousands of microbial genomes shed light on interconnected biogeochemical processes in an aquifer system.</title>
        <authorList>
            <person name="Anantharaman K."/>
            <person name="Brown C.T."/>
            <person name="Hug L.A."/>
            <person name="Sharon I."/>
            <person name="Castelle C.J."/>
            <person name="Probst A.J."/>
            <person name="Thomas B.C."/>
            <person name="Singh A."/>
            <person name="Wilkins M.J."/>
            <person name="Karaoz U."/>
            <person name="Brodie E.L."/>
            <person name="Williams K.H."/>
            <person name="Hubbard S.S."/>
            <person name="Banfield J.F."/>
        </authorList>
    </citation>
    <scope>NUCLEOTIDE SEQUENCE [LARGE SCALE GENOMIC DNA]</scope>
</reference>
<feature type="domain" description="Serine hydroxymethyltransferase-like" evidence="11">
    <location>
        <begin position="3"/>
        <end position="380"/>
    </location>
</feature>
<organism evidence="12 13">
    <name type="scientific">Candidatus Woesebacteria bacterium RBG_16_34_12</name>
    <dbReference type="NCBI Taxonomy" id="1802480"/>
    <lineage>
        <taxon>Bacteria</taxon>
        <taxon>Candidatus Woeseibacteriota</taxon>
    </lineage>
</organism>
<comment type="catalytic activity">
    <reaction evidence="9">
        <text>(6R)-5,10-methylene-5,6,7,8-tetrahydrofolate + glycine + H2O = (6S)-5,6,7,8-tetrahydrofolate + L-serine</text>
        <dbReference type="Rhea" id="RHEA:15481"/>
        <dbReference type="ChEBI" id="CHEBI:15377"/>
        <dbReference type="ChEBI" id="CHEBI:15636"/>
        <dbReference type="ChEBI" id="CHEBI:33384"/>
        <dbReference type="ChEBI" id="CHEBI:57305"/>
        <dbReference type="ChEBI" id="CHEBI:57453"/>
        <dbReference type="EC" id="2.1.2.1"/>
    </reaction>
</comment>
<dbReference type="PANTHER" id="PTHR11680">
    <property type="entry name" value="SERINE HYDROXYMETHYLTRANSFERASE"/>
    <property type="match status" value="1"/>
</dbReference>
<comment type="function">
    <text evidence="9">Catalyzes the reversible interconversion of serine and glycine with tetrahydrofolate (THF) serving as the one-carbon carrier. This reaction serves as the major source of one-carbon groups required for the biosynthesis of purines, thymidylate, methionine, and other important biomolecules. Also exhibits THF-independent aldolase activity toward beta-hydroxyamino acids, producing glycine and aldehydes, via a retro-aldol mechanism.</text>
</comment>
<evidence type="ECO:0000259" key="11">
    <source>
        <dbReference type="Pfam" id="PF00464"/>
    </source>
</evidence>
<keyword evidence="6 9" id="KW-0554">One-carbon metabolism</keyword>
<dbReference type="GO" id="GO:0035999">
    <property type="term" value="P:tetrahydrofolate interconversion"/>
    <property type="evidence" value="ECO:0007669"/>
    <property type="project" value="UniProtKB-UniRule"/>
</dbReference>
<evidence type="ECO:0000256" key="9">
    <source>
        <dbReference type="HAMAP-Rule" id="MF_00051"/>
    </source>
</evidence>
<protein>
    <recommendedName>
        <fullName evidence="9">Serine hydroxymethyltransferase</fullName>
        <shortName evidence="9">SHMT</shortName>
        <shortName evidence="9">Serine methylase</shortName>
        <ecNumber evidence="9">2.1.2.1</ecNumber>
    </recommendedName>
</protein>
<feature type="binding site" evidence="9">
    <location>
        <position position="110"/>
    </location>
    <ligand>
        <name>(6S)-5,6,7,8-tetrahydrofolate</name>
        <dbReference type="ChEBI" id="CHEBI:57453"/>
    </ligand>
</feature>
<evidence type="ECO:0000256" key="6">
    <source>
        <dbReference type="ARBA" id="ARBA00022563"/>
    </source>
</evidence>
<name>A0A1F7X9G2_9BACT</name>
<evidence type="ECO:0000256" key="5">
    <source>
        <dbReference type="ARBA" id="ARBA00022490"/>
    </source>
</evidence>
<dbReference type="InterPro" id="IPR019798">
    <property type="entry name" value="Ser_HO-MeTrfase_PLP_BS"/>
</dbReference>
<keyword evidence="7 9" id="KW-0808">Transferase</keyword>
<evidence type="ECO:0000256" key="2">
    <source>
        <dbReference type="ARBA" id="ARBA00004496"/>
    </source>
</evidence>
<dbReference type="GO" id="GO:0019264">
    <property type="term" value="P:glycine biosynthetic process from serine"/>
    <property type="evidence" value="ECO:0007669"/>
    <property type="project" value="UniProtKB-UniRule"/>
</dbReference>
<proteinExistence type="inferred from homology"/>
<comment type="cofactor">
    <cofactor evidence="1 9 10">
        <name>pyridoxal 5'-phosphate</name>
        <dbReference type="ChEBI" id="CHEBI:597326"/>
    </cofactor>
</comment>
<dbReference type="Proteomes" id="UP000177053">
    <property type="component" value="Unassembled WGS sequence"/>
</dbReference>
<comment type="caution">
    <text evidence="9">Lacks conserved residue(s) required for the propagation of feature annotation.</text>
</comment>
<comment type="similarity">
    <text evidence="3 9">Belongs to the SHMT family.</text>
</comment>
<evidence type="ECO:0000256" key="4">
    <source>
        <dbReference type="ARBA" id="ARBA00011738"/>
    </source>
</evidence>
<comment type="pathway">
    <text evidence="9">One-carbon metabolism; tetrahydrofolate interconversion.</text>
</comment>
<dbReference type="PROSITE" id="PS00096">
    <property type="entry name" value="SHMT"/>
    <property type="match status" value="1"/>
</dbReference>
<dbReference type="Gene3D" id="3.90.1150.10">
    <property type="entry name" value="Aspartate Aminotransferase, domain 1"/>
    <property type="match status" value="1"/>
</dbReference>
<evidence type="ECO:0000256" key="1">
    <source>
        <dbReference type="ARBA" id="ARBA00001933"/>
    </source>
</evidence>
<comment type="caution">
    <text evidence="12">The sequence shown here is derived from an EMBL/GenBank/DDBJ whole genome shotgun (WGS) entry which is preliminary data.</text>
</comment>
<dbReference type="InterPro" id="IPR015421">
    <property type="entry name" value="PyrdxlP-dep_Trfase_major"/>
</dbReference>
<dbReference type="FunFam" id="3.40.640.10:FF:000001">
    <property type="entry name" value="Serine hydroxymethyltransferase"/>
    <property type="match status" value="1"/>
</dbReference>
<keyword evidence="5 9" id="KW-0963">Cytoplasm</keyword>
<dbReference type="GO" id="GO:0032259">
    <property type="term" value="P:methylation"/>
    <property type="evidence" value="ECO:0007669"/>
    <property type="project" value="UniProtKB-KW"/>
</dbReference>
<dbReference type="InterPro" id="IPR015422">
    <property type="entry name" value="PyrdxlP-dep_Trfase_small"/>
</dbReference>
<dbReference type="GO" id="GO:0030170">
    <property type="term" value="F:pyridoxal phosphate binding"/>
    <property type="evidence" value="ECO:0007669"/>
    <property type="project" value="UniProtKB-UniRule"/>
</dbReference>